<dbReference type="STRING" id="1291734.FD02_GL001830"/>
<feature type="domain" description="HTH araC/xylS-type" evidence="5">
    <location>
        <begin position="384"/>
        <end position="482"/>
    </location>
</feature>
<comment type="caution">
    <text evidence="7">The sequence shown here is derived from an EMBL/GenBank/DDBJ whole genome shotgun (WGS) entry which is preliminary data.</text>
</comment>
<evidence type="ECO:0000256" key="3">
    <source>
        <dbReference type="ARBA" id="ARBA00023163"/>
    </source>
</evidence>
<dbReference type="InterPro" id="IPR009057">
    <property type="entry name" value="Homeodomain-like_sf"/>
</dbReference>
<dbReference type="CDD" id="cd17536">
    <property type="entry name" value="REC_YesN-like"/>
    <property type="match status" value="1"/>
</dbReference>
<dbReference type="InterPro" id="IPR018062">
    <property type="entry name" value="HTH_AraC-typ_CS"/>
</dbReference>
<evidence type="ECO:0000313" key="7">
    <source>
        <dbReference type="EMBL" id="KRK73996.1"/>
    </source>
</evidence>
<dbReference type="SMART" id="SM00342">
    <property type="entry name" value="HTH_ARAC"/>
    <property type="match status" value="1"/>
</dbReference>
<evidence type="ECO:0000256" key="2">
    <source>
        <dbReference type="ARBA" id="ARBA00023125"/>
    </source>
</evidence>
<proteinExistence type="predicted"/>
<dbReference type="PRINTS" id="PR00032">
    <property type="entry name" value="HTHARAC"/>
</dbReference>
<gene>
    <name evidence="7" type="ORF">FD02_GL001830</name>
</gene>
<dbReference type="InterPro" id="IPR018060">
    <property type="entry name" value="HTH_AraC"/>
</dbReference>
<keyword evidence="8" id="KW-1185">Reference proteome</keyword>
<keyword evidence="2" id="KW-0238">DNA-binding</keyword>
<evidence type="ECO:0000256" key="4">
    <source>
        <dbReference type="PROSITE-ProRule" id="PRU00169"/>
    </source>
</evidence>
<dbReference type="Pfam" id="PF00072">
    <property type="entry name" value="Response_reg"/>
    <property type="match status" value="1"/>
</dbReference>
<accession>A0A0R1JSA2</accession>
<dbReference type="Gene3D" id="3.40.50.2300">
    <property type="match status" value="1"/>
</dbReference>
<evidence type="ECO:0000259" key="6">
    <source>
        <dbReference type="PROSITE" id="PS50110"/>
    </source>
</evidence>
<evidence type="ECO:0000256" key="1">
    <source>
        <dbReference type="ARBA" id="ARBA00023015"/>
    </source>
</evidence>
<keyword evidence="4" id="KW-0597">Phosphoprotein</keyword>
<dbReference type="PATRIC" id="fig|1291734.4.peg.1879"/>
<dbReference type="PROSITE" id="PS01124">
    <property type="entry name" value="HTH_ARAC_FAMILY_2"/>
    <property type="match status" value="1"/>
</dbReference>
<dbReference type="InterPro" id="IPR001789">
    <property type="entry name" value="Sig_transdc_resp-reg_receiver"/>
</dbReference>
<evidence type="ECO:0000313" key="8">
    <source>
        <dbReference type="Proteomes" id="UP000051804"/>
    </source>
</evidence>
<dbReference type="GO" id="GO:0003700">
    <property type="term" value="F:DNA-binding transcription factor activity"/>
    <property type="evidence" value="ECO:0007669"/>
    <property type="project" value="InterPro"/>
</dbReference>
<dbReference type="GO" id="GO:0000160">
    <property type="term" value="P:phosphorelay signal transduction system"/>
    <property type="evidence" value="ECO:0007669"/>
    <property type="project" value="InterPro"/>
</dbReference>
<dbReference type="EMBL" id="AZDJ01000003">
    <property type="protein sequence ID" value="KRK73996.1"/>
    <property type="molecule type" value="Genomic_DNA"/>
</dbReference>
<name>A0A0R1JSA2_9LACO</name>
<dbReference type="PANTHER" id="PTHR43280">
    <property type="entry name" value="ARAC-FAMILY TRANSCRIPTIONAL REGULATOR"/>
    <property type="match status" value="1"/>
</dbReference>
<dbReference type="SUPFAM" id="SSF52172">
    <property type="entry name" value="CheY-like"/>
    <property type="match status" value="1"/>
</dbReference>
<dbReference type="PANTHER" id="PTHR43280:SF28">
    <property type="entry name" value="HTH-TYPE TRANSCRIPTIONAL ACTIVATOR RHAS"/>
    <property type="match status" value="1"/>
</dbReference>
<evidence type="ECO:0000259" key="5">
    <source>
        <dbReference type="PROSITE" id="PS01124"/>
    </source>
</evidence>
<dbReference type="Gene3D" id="1.10.10.60">
    <property type="entry name" value="Homeodomain-like"/>
    <property type="match status" value="2"/>
</dbReference>
<sequence length="488" mass="54315">MAMLRVMIVDDEYMLLRGLRKLIDWEAMGLTIVNTAQNPLLALDYLGKEPVDILLSDMNMPELAGPDFVAKAKALQPDMELIVISGYEDFDYVRAGLQQHAVNYLRKPIDTDELITTLEAAMKRIAARQESDYNASLAAQAELRDLVTGAGDEAALIDSLAVNFASMGTPVRLLAVMNPIPPKVLVKFLRVMPAVHGFFREGQDFFILFQGDAKELATFVQEAPLPVSSSRRPVLIGPPASRPAELREDYAQLTAEIARQYFFETAAGLRELTRPAQASQVLTLPGYSTVKDAIGDLEPAAFRHWLVQQMAEFAKANASVTFAKQFALVVLLVLSEQLPATEGKSTTIAAINQAQTVTKLITTLVDVAQRAALQERHQYSRNVLMMRELVRARYQEPLSLSTVAKELHLNAVYLGQQFKQETGRSFSQYLNDWRMGLAMDLLQNSEEDVNRIALAVGYQTPSYFYKLFKQQTGMSPREYRAAAGNAQD</sequence>
<dbReference type="Proteomes" id="UP000051804">
    <property type="component" value="Unassembled WGS sequence"/>
</dbReference>
<dbReference type="InterPro" id="IPR011006">
    <property type="entry name" value="CheY-like_superfamily"/>
</dbReference>
<dbReference type="SMART" id="SM00448">
    <property type="entry name" value="REC"/>
    <property type="match status" value="1"/>
</dbReference>
<keyword evidence="3" id="KW-0804">Transcription</keyword>
<reference evidence="7 8" key="1">
    <citation type="journal article" date="2015" name="Genome Announc.">
        <title>Expanding the biotechnology potential of lactobacilli through comparative genomics of 213 strains and associated genera.</title>
        <authorList>
            <person name="Sun Z."/>
            <person name="Harris H.M."/>
            <person name="McCann A."/>
            <person name="Guo C."/>
            <person name="Argimon S."/>
            <person name="Zhang W."/>
            <person name="Yang X."/>
            <person name="Jeffery I.B."/>
            <person name="Cooney J.C."/>
            <person name="Kagawa T.F."/>
            <person name="Liu W."/>
            <person name="Song Y."/>
            <person name="Salvetti E."/>
            <person name="Wrobel A."/>
            <person name="Rasinkangas P."/>
            <person name="Parkhill J."/>
            <person name="Rea M.C."/>
            <person name="O'Sullivan O."/>
            <person name="Ritari J."/>
            <person name="Douillard F.P."/>
            <person name="Paul Ross R."/>
            <person name="Yang R."/>
            <person name="Briner A.E."/>
            <person name="Felis G.E."/>
            <person name="de Vos W.M."/>
            <person name="Barrangou R."/>
            <person name="Klaenhammer T.R."/>
            <person name="Caufield P.W."/>
            <person name="Cui Y."/>
            <person name="Zhang H."/>
            <person name="O'Toole P.W."/>
        </authorList>
    </citation>
    <scope>NUCLEOTIDE SEQUENCE [LARGE SCALE GENOMIC DNA]</scope>
    <source>
        <strain evidence="7 8">JCM 17158</strain>
    </source>
</reference>
<organism evidence="7 8">
    <name type="scientific">Lacticaseibacillus nasuensis JCM 17158</name>
    <dbReference type="NCBI Taxonomy" id="1291734"/>
    <lineage>
        <taxon>Bacteria</taxon>
        <taxon>Bacillati</taxon>
        <taxon>Bacillota</taxon>
        <taxon>Bacilli</taxon>
        <taxon>Lactobacillales</taxon>
        <taxon>Lactobacillaceae</taxon>
        <taxon>Lacticaseibacillus</taxon>
    </lineage>
</organism>
<dbReference type="GO" id="GO:0043565">
    <property type="term" value="F:sequence-specific DNA binding"/>
    <property type="evidence" value="ECO:0007669"/>
    <property type="project" value="InterPro"/>
</dbReference>
<dbReference type="SUPFAM" id="SSF46689">
    <property type="entry name" value="Homeodomain-like"/>
    <property type="match status" value="2"/>
</dbReference>
<dbReference type="AlphaFoldDB" id="A0A0R1JSA2"/>
<feature type="modified residue" description="4-aspartylphosphate" evidence="4">
    <location>
        <position position="57"/>
    </location>
</feature>
<dbReference type="Pfam" id="PF12833">
    <property type="entry name" value="HTH_18"/>
    <property type="match status" value="1"/>
</dbReference>
<dbReference type="PROSITE" id="PS00041">
    <property type="entry name" value="HTH_ARAC_FAMILY_1"/>
    <property type="match status" value="1"/>
</dbReference>
<protein>
    <submittedName>
        <fullName evidence="7">Response regulator</fullName>
    </submittedName>
</protein>
<feature type="domain" description="Response regulatory" evidence="6">
    <location>
        <begin position="5"/>
        <end position="122"/>
    </location>
</feature>
<keyword evidence="1" id="KW-0805">Transcription regulation</keyword>
<dbReference type="PROSITE" id="PS50110">
    <property type="entry name" value="RESPONSE_REGULATORY"/>
    <property type="match status" value="1"/>
</dbReference>
<dbReference type="InterPro" id="IPR020449">
    <property type="entry name" value="Tscrpt_reg_AraC-type_HTH"/>
</dbReference>